<dbReference type="AlphaFoldDB" id="A0A9N8ZU90"/>
<evidence type="ECO:0000313" key="2">
    <source>
        <dbReference type="Proteomes" id="UP000789396"/>
    </source>
</evidence>
<keyword evidence="2" id="KW-1185">Reference proteome</keyword>
<dbReference type="OrthoDB" id="4583at2759"/>
<accession>A0A9N8ZU90</accession>
<sequence length="100" mass="11669">MKKLYGNKIRKEAGVIKTIKRAKFLRGKFSEEIVHEIQVVERIVKEVVEKIMEETAEVFGVFVEAAKPKLNEVVSETHALLIPQSLLRIFRLSENRYMIR</sequence>
<dbReference type="GO" id="GO:0004608">
    <property type="term" value="F:phosphatidylethanolamine N-methyltransferase activity"/>
    <property type="evidence" value="ECO:0007669"/>
    <property type="project" value="TreeGrafter"/>
</dbReference>
<dbReference type="PANTHER" id="PTHR32138:SF0">
    <property type="entry name" value="PHOSPHATIDYLETHANOLAMINE N-METHYLTRANSFERASE"/>
    <property type="match status" value="1"/>
</dbReference>
<name>A0A9N8ZU90_9GLOM</name>
<gene>
    <name evidence="1" type="ORF">RFULGI_LOCUS2702</name>
</gene>
<proteinExistence type="predicted"/>
<organism evidence="1 2">
    <name type="scientific">Racocetra fulgida</name>
    <dbReference type="NCBI Taxonomy" id="60492"/>
    <lineage>
        <taxon>Eukaryota</taxon>
        <taxon>Fungi</taxon>
        <taxon>Fungi incertae sedis</taxon>
        <taxon>Mucoromycota</taxon>
        <taxon>Glomeromycotina</taxon>
        <taxon>Glomeromycetes</taxon>
        <taxon>Diversisporales</taxon>
        <taxon>Gigasporaceae</taxon>
        <taxon>Racocetra</taxon>
    </lineage>
</organism>
<dbReference type="GO" id="GO:0006656">
    <property type="term" value="P:phosphatidylcholine biosynthetic process"/>
    <property type="evidence" value="ECO:0007669"/>
    <property type="project" value="TreeGrafter"/>
</dbReference>
<dbReference type="PANTHER" id="PTHR32138">
    <property type="entry name" value="PHOSPHATIDYLETHANOLAMINE N-METHYLTRANSFERASE"/>
    <property type="match status" value="1"/>
</dbReference>
<reference evidence="1" key="1">
    <citation type="submission" date="2021-06" db="EMBL/GenBank/DDBJ databases">
        <authorList>
            <person name="Kallberg Y."/>
            <person name="Tangrot J."/>
            <person name="Rosling A."/>
        </authorList>
    </citation>
    <scope>NUCLEOTIDE SEQUENCE</scope>
    <source>
        <strain evidence="1">IN212</strain>
    </source>
</reference>
<dbReference type="EMBL" id="CAJVPZ010002124">
    <property type="protein sequence ID" value="CAG8506779.1"/>
    <property type="molecule type" value="Genomic_DNA"/>
</dbReference>
<dbReference type="Proteomes" id="UP000789396">
    <property type="component" value="Unassembled WGS sequence"/>
</dbReference>
<comment type="caution">
    <text evidence="1">The sequence shown here is derived from an EMBL/GenBank/DDBJ whole genome shotgun (WGS) entry which is preliminary data.</text>
</comment>
<protein>
    <submittedName>
        <fullName evidence="1">3797_t:CDS:1</fullName>
    </submittedName>
</protein>
<evidence type="ECO:0000313" key="1">
    <source>
        <dbReference type="EMBL" id="CAG8506779.1"/>
    </source>
</evidence>